<keyword evidence="1" id="KW-0732">Signal</keyword>
<name>A0A8H7SDH5_9FUNG</name>
<organism evidence="2 3">
    <name type="scientific">Circinella minor</name>
    <dbReference type="NCBI Taxonomy" id="1195481"/>
    <lineage>
        <taxon>Eukaryota</taxon>
        <taxon>Fungi</taxon>
        <taxon>Fungi incertae sedis</taxon>
        <taxon>Mucoromycota</taxon>
        <taxon>Mucoromycotina</taxon>
        <taxon>Mucoromycetes</taxon>
        <taxon>Mucorales</taxon>
        <taxon>Lichtheimiaceae</taxon>
        <taxon>Circinella</taxon>
    </lineage>
</organism>
<accession>A0A8H7SDH5</accession>
<evidence type="ECO:0000256" key="1">
    <source>
        <dbReference type="SAM" id="SignalP"/>
    </source>
</evidence>
<feature type="signal peptide" evidence="1">
    <location>
        <begin position="1"/>
        <end position="22"/>
    </location>
</feature>
<evidence type="ECO:0000313" key="3">
    <source>
        <dbReference type="Proteomes" id="UP000646827"/>
    </source>
</evidence>
<comment type="caution">
    <text evidence="2">The sequence shown here is derived from an EMBL/GenBank/DDBJ whole genome shotgun (WGS) entry which is preliminary data.</text>
</comment>
<gene>
    <name evidence="2" type="ORF">INT45_003856</name>
</gene>
<feature type="chain" id="PRO_5034431799" evidence="1">
    <location>
        <begin position="23"/>
        <end position="136"/>
    </location>
</feature>
<dbReference type="AlphaFoldDB" id="A0A8H7SDH5"/>
<evidence type="ECO:0000313" key="2">
    <source>
        <dbReference type="EMBL" id="KAG2227126.1"/>
    </source>
</evidence>
<dbReference type="Proteomes" id="UP000646827">
    <property type="component" value="Unassembled WGS sequence"/>
</dbReference>
<protein>
    <submittedName>
        <fullName evidence="2">Uncharacterized protein</fullName>
    </submittedName>
</protein>
<proteinExistence type="predicted"/>
<dbReference type="EMBL" id="JAEPRB010000010">
    <property type="protein sequence ID" value="KAG2227126.1"/>
    <property type="molecule type" value="Genomic_DNA"/>
</dbReference>
<keyword evidence="3" id="KW-1185">Reference proteome</keyword>
<reference evidence="2 3" key="1">
    <citation type="submission" date="2020-12" db="EMBL/GenBank/DDBJ databases">
        <title>Metabolic potential, ecology and presence of endohyphal bacteria is reflected in genomic diversity of Mucoromycotina.</title>
        <authorList>
            <person name="Muszewska A."/>
            <person name="Okrasinska A."/>
            <person name="Steczkiewicz K."/>
            <person name="Drgas O."/>
            <person name="Orlowska M."/>
            <person name="Perlinska-Lenart U."/>
            <person name="Aleksandrzak-Piekarczyk T."/>
            <person name="Szatraj K."/>
            <person name="Zielenkiewicz U."/>
            <person name="Pilsyk S."/>
            <person name="Malc E."/>
            <person name="Mieczkowski P."/>
            <person name="Kruszewska J.S."/>
            <person name="Biernat P."/>
            <person name="Pawlowska J."/>
        </authorList>
    </citation>
    <scope>NUCLEOTIDE SEQUENCE [LARGE SCALE GENOMIC DNA]</scope>
    <source>
        <strain evidence="2 3">CBS 142.35</strain>
    </source>
</reference>
<sequence length="136" mass="14511">MRIPTIAITLVLIGTFSQSVFGSTSSRQNRKAEQEGANGFSKKIGQHCIKRTGAPTFRIGTVKKPGLTDQLSGGSPDTGEPSSFVDTSILLGPKSVVTLFIKKSSKWMKLILSGKSNGGGDQQKSKRELLVKCSVI</sequence>